<evidence type="ECO:0000313" key="3">
    <source>
        <dbReference type="Proteomes" id="UP001612915"/>
    </source>
</evidence>
<feature type="domain" description="DUF5615" evidence="1">
    <location>
        <begin position="1"/>
        <end position="110"/>
    </location>
</feature>
<protein>
    <submittedName>
        <fullName evidence="2">DUF5615 family PIN-like protein</fullName>
    </submittedName>
</protein>
<reference evidence="2 3" key="1">
    <citation type="submission" date="2024-10" db="EMBL/GenBank/DDBJ databases">
        <title>The Natural Products Discovery Center: Release of the First 8490 Sequenced Strains for Exploring Actinobacteria Biosynthetic Diversity.</title>
        <authorList>
            <person name="Kalkreuter E."/>
            <person name="Kautsar S.A."/>
            <person name="Yang D."/>
            <person name="Bader C.D."/>
            <person name="Teijaro C.N."/>
            <person name="Fluegel L."/>
            <person name="Davis C.M."/>
            <person name="Simpson J.R."/>
            <person name="Lauterbach L."/>
            <person name="Steele A.D."/>
            <person name="Gui C."/>
            <person name="Meng S."/>
            <person name="Li G."/>
            <person name="Viehrig K."/>
            <person name="Ye F."/>
            <person name="Su P."/>
            <person name="Kiefer A.F."/>
            <person name="Nichols A."/>
            <person name="Cepeda A.J."/>
            <person name="Yan W."/>
            <person name="Fan B."/>
            <person name="Jiang Y."/>
            <person name="Adhikari A."/>
            <person name="Zheng C.-J."/>
            <person name="Schuster L."/>
            <person name="Cowan T.M."/>
            <person name="Smanski M.J."/>
            <person name="Chevrette M.G."/>
            <person name="De Carvalho L.P.S."/>
            <person name="Shen B."/>
        </authorList>
    </citation>
    <scope>NUCLEOTIDE SEQUENCE [LARGE SCALE GENOMIC DNA]</scope>
    <source>
        <strain evidence="2 3">NPDC049639</strain>
    </source>
</reference>
<comment type="caution">
    <text evidence="2">The sequence shown here is derived from an EMBL/GenBank/DDBJ whole genome shotgun (WGS) entry which is preliminary data.</text>
</comment>
<dbReference type="RefSeq" id="WP_398277175.1">
    <property type="nucleotide sequence ID" value="NZ_JBITLV010000002.1"/>
</dbReference>
<dbReference type="InterPro" id="IPR041049">
    <property type="entry name" value="DUF5615"/>
</dbReference>
<evidence type="ECO:0000259" key="1">
    <source>
        <dbReference type="Pfam" id="PF18480"/>
    </source>
</evidence>
<organism evidence="2 3">
    <name type="scientific">Spongisporangium articulatum</name>
    <dbReference type="NCBI Taxonomy" id="3362603"/>
    <lineage>
        <taxon>Bacteria</taxon>
        <taxon>Bacillati</taxon>
        <taxon>Actinomycetota</taxon>
        <taxon>Actinomycetes</taxon>
        <taxon>Kineosporiales</taxon>
        <taxon>Kineosporiaceae</taxon>
        <taxon>Spongisporangium</taxon>
    </lineage>
</organism>
<sequence length="124" mass="13576">MRFLVDECLSVLLAGLLNTEGHDAVHALDVGLAGQHDEQVMAKAAQQQRILLSADTDFGEILARSGDSVPSVVLFRRSDRTAKRIVSVLVAHLDDIEEALEAGSFIVITDDRIRIRQLPMSGRN</sequence>
<dbReference type="EMBL" id="JBITLV010000002">
    <property type="protein sequence ID" value="MFI7586779.1"/>
    <property type="molecule type" value="Genomic_DNA"/>
</dbReference>
<accession>A0ABW8AK92</accession>
<dbReference type="Pfam" id="PF18480">
    <property type="entry name" value="DUF5615"/>
    <property type="match status" value="1"/>
</dbReference>
<dbReference type="Proteomes" id="UP001612915">
    <property type="component" value="Unassembled WGS sequence"/>
</dbReference>
<gene>
    <name evidence="2" type="ORF">ACIB24_06855</name>
</gene>
<proteinExistence type="predicted"/>
<name>A0ABW8AK92_9ACTN</name>
<evidence type="ECO:0000313" key="2">
    <source>
        <dbReference type="EMBL" id="MFI7586779.1"/>
    </source>
</evidence>
<keyword evidence="3" id="KW-1185">Reference proteome</keyword>